<keyword evidence="9 16" id="KW-1133">Transmembrane helix</keyword>
<feature type="domain" description="Cadherin" evidence="17">
    <location>
        <begin position="1230"/>
        <end position="1338"/>
    </location>
</feature>
<evidence type="ECO:0000256" key="12">
    <source>
        <dbReference type="ARBA" id="ARBA00023180"/>
    </source>
</evidence>
<feature type="domain" description="Cadherin" evidence="17">
    <location>
        <begin position="683"/>
        <end position="789"/>
    </location>
</feature>
<dbReference type="GO" id="GO:0005509">
    <property type="term" value="F:calcium ion binding"/>
    <property type="evidence" value="ECO:0007669"/>
    <property type="project" value="UniProtKB-UniRule"/>
</dbReference>
<feature type="domain" description="Cadherin" evidence="17">
    <location>
        <begin position="1451"/>
        <end position="1558"/>
    </location>
</feature>
<dbReference type="PANTHER" id="PTHR24028">
    <property type="entry name" value="CADHERIN-87A"/>
    <property type="match status" value="1"/>
</dbReference>
<name>A0A423U457_PENVA</name>
<keyword evidence="5" id="KW-0732">Signal</keyword>
<feature type="compositionally biased region" description="Pro residues" evidence="15">
    <location>
        <begin position="1931"/>
        <end position="1942"/>
    </location>
</feature>
<dbReference type="SMART" id="SM00112">
    <property type="entry name" value="CA"/>
    <property type="match status" value="13"/>
</dbReference>
<dbReference type="FunFam" id="2.60.40.60:FF:000033">
    <property type="entry name" value="FAT atypical cadherin 1"/>
    <property type="match status" value="1"/>
</dbReference>
<keyword evidence="6" id="KW-0677">Repeat</keyword>
<comment type="caution">
    <text evidence="18">The sequence shown here is derived from an EMBL/GenBank/DDBJ whole genome shotgun (WGS) entry which is preliminary data.</text>
</comment>
<accession>A0A423U457</accession>
<evidence type="ECO:0000256" key="15">
    <source>
        <dbReference type="SAM" id="MobiDB-lite"/>
    </source>
</evidence>
<evidence type="ECO:0000256" key="14">
    <source>
        <dbReference type="PROSITE-ProRule" id="PRU00043"/>
    </source>
</evidence>
<dbReference type="GO" id="GO:0048513">
    <property type="term" value="P:animal organ development"/>
    <property type="evidence" value="ECO:0007669"/>
    <property type="project" value="UniProtKB-ARBA"/>
</dbReference>
<dbReference type="InterPro" id="IPR020894">
    <property type="entry name" value="Cadherin_CS"/>
</dbReference>
<keyword evidence="10 16" id="KW-0472">Membrane</keyword>
<sequence length="1983" mass="215348">MNKKRLRKSGFPAFLILRKPSWRVIQRDQSSRTRLSTTLAWTAARATKPSRGAHLSTRSTISAVANTATYTTSNPAADAGSNTPITANTFILHFLSIPANNDNTAEVSVVNIDYETSAKIHLSANVNEDIITFPAERGIADNIGDDSHPGHHHERHLYRATISNARDRQYLQRDSSAKSHGESRNKRSKFTTKTLLLILTLRCATPEAVAGIQMETARALLLLAATALGLTAAQRLNRPPEFLPGGDMDREDAAVGSSVYTLRGRDPEGTAVSFTVSGDHLSVDRDSGVVTLVRALDRETTPMIEVIITITDERVFGDEPNTVPLRREIPVLDVNDNRPQFHDTPYSFGVLESASPGATLFSQIRVSDADEAKNADTPRACAKFEVREARVEEGKYVGIISLKELLDYETERQYTMAVRASDSGTEKRLSSTSTVVIEVRDVQDQPPVFLNAPFSATVREASEPGTPVLEIKARDGDLGEPRPLTLTLQDDDSGYFTLADIRTLPDGSLIATLATSDVTLDREDPLILNNGGLYTFSVRAQEEGGQAAVSLVTVVVTDVADQPPLFSEAEIAVTVPEDISDGTPLPGLNLVVTDKDVGENARFSLALEDIFGSRGVFSIFPESAVGRTPVIIKVADSSRLDFENSDASQFLFKVVASEGGVPVSSAVVNVTVSDANDNAPEFRQPSYRYNVSESVARGTLVSTLKATDADSGAFGEISYALKGFGAEKFRVDERSGDVYIANCGIDVCLDYERQKTYSLTYSATDGGGKVTSVNIFVDVLDENDNAPEFAKREYRRTVDEGAAAFDPPLFVKATDADGDSQGGGKVFYSLHDGNTPDEAFFVEPVSGEISMQRPLSYIDTPTSTYTLTVRATDVGKPPRHSDVRVFVTVGRDTNRPPRFRQRRYEAEVPEDAAAGLVVLQMSASDPDGPDEAVTYMLTAGARDNFVMNLTSGEITVASGASLDRDVTPRYQLTVAAVDSGAETQQTSTTTVIVNLLDVNNKPPKFNQESYVRYVSERLPPGERVVTVSAVDPDLGADLVYEITEPVMARDKTGVALVPSSPYDYIGAFSVNETTGEISVAGTLDHNAAAVIILTVSVTDNNATEDFPGQTDTTEVTMYVQAFSDQNPIFAPPWTPARPQLEVTVKEEQELGSVVFSVTAKDPKVSGSDPVDMFLVAPITGQVTLNSRLDYEASTTKTTSLQVLAIAGDRSSEATVTVNIEDVNDNSPIFTENEYHARLSEDARWPKTVLTVTATDADTEEHGQVTYTLGGEGALMFVVNETTGEIRVARGAQLDRESTPTITLEVTAHDTPMGGINQRKTTVIVEIELTDVNDASPVWSESSYTAVVPENTPVGSPVTNVLATDPDLGINGLVRYQLPELQGEVDGLFFLDPESGVLSVAAPLSGKGRNEHYELTVRALDQGSPQLYSEATIRVLIGDVSTNDGVPTFVKPRPNEGASVMENSKIGTAVFQVQAEDPDDPNTPNGKIVYSFLDDGSDNGVFEIDPTTGIITTRVALDREQRAQYTVVVVAQDLGRPPQLASRLLVINITDADDNLPAFVKLPGEKPMDVQVEEEAALDTEVAYVEARDGDVGENSLINYQITDGNTDGLFGINRTSDNRGIIYVKGRIDREKVRVLVTDLDDNKPAFAKDVITTGVRVDAALQTEVVKLEAEDKDPTALPIRYAIHNISFSHIEDTVELLPEEEVNATGVFLLEESSGVLRTNAPLTRYAHGIFTLFITALSSPTDDPAVAQVMIYVLRDSDLLRFVFGVTPGEVRRQLNTFKKEVENVLFVNSSLNIYDTTYYTDANGAIDFSSTGSCFQLVGRNMRETKELLDPSDNSALEKVFGRFTVKKVERCVPRRESRQADWVEVWVLVIAAFIGVGGTIAACSVCCLYSRYRRRLKRHQQHMRLLESPPPAAPVLPPGSIVMLPPGPPPPGPSHPGGPHGPVMPPPSMLSSEPPRSYEWQERGLPLDTVSYRSAQR</sequence>
<feature type="domain" description="Cadherin" evidence="17">
    <location>
        <begin position="1151"/>
        <end position="1229"/>
    </location>
</feature>
<evidence type="ECO:0000256" key="10">
    <source>
        <dbReference type="ARBA" id="ARBA00023136"/>
    </source>
</evidence>
<evidence type="ECO:0000313" key="19">
    <source>
        <dbReference type="Proteomes" id="UP000283509"/>
    </source>
</evidence>
<keyword evidence="12" id="KW-0325">Glycoprotein</keyword>
<dbReference type="FunFam" id="2.60.40.60:FF:000118">
    <property type="entry name" value="protocadherin Fat 4"/>
    <property type="match status" value="1"/>
</dbReference>
<dbReference type="InterPro" id="IPR002126">
    <property type="entry name" value="Cadherin-like_dom"/>
</dbReference>
<evidence type="ECO:0000256" key="16">
    <source>
        <dbReference type="SAM" id="Phobius"/>
    </source>
</evidence>
<evidence type="ECO:0000256" key="6">
    <source>
        <dbReference type="ARBA" id="ARBA00022737"/>
    </source>
</evidence>
<dbReference type="FunFam" id="2.60.40.60:FF:000098">
    <property type="entry name" value="cadherin-23 isoform X1"/>
    <property type="match status" value="1"/>
</dbReference>
<feature type="domain" description="Cadherin" evidence="17">
    <location>
        <begin position="567"/>
        <end position="682"/>
    </location>
</feature>
<dbReference type="GO" id="GO:0007163">
    <property type="term" value="P:establishment or maintenance of cell polarity"/>
    <property type="evidence" value="ECO:0007669"/>
    <property type="project" value="UniProtKB-ARBA"/>
</dbReference>
<evidence type="ECO:0000256" key="13">
    <source>
        <dbReference type="ARBA" id="ARBA00059331"/>
    </source>
</evidence>
<evidence type="ECO:0000256" key="1">
    <source>
        <dbReference type="ARBA" id="ARBA00004251"/>
    </source>
</evidence>
<dbReference type="STRING" id="6689.A0A423U457"/>
<feature type="domain" description="Cadherin" evidence="17">
    <location>
        <begin position="900"/>
        <end position="1005"/>
    </location>
</feature>
<keyword evidence="11" id="KW-1015">Disulfide bond</keyword>
<dbReference type="PROSITE" id="PS00232">
    <property type="entry name" value="CADHERIN_1"/>
    <property type="match status" value="3"/>
</dbReference>
<feature type="domain" description="Cadherin" evidence="17">
    <location>
        <begin position="1563"/>
        <end position="1682"/>
    </location>
</feature>
<keyword evidence="19" id="KW-1185">Reference proteome</keyword>
<reference evidence="18 19" key="1">
    <citation type="submission" date="2018-04" db="EMBL/GenBank/DDBJ databases">
        <authorList>
            <person name="Zhang X."/>
            <person name="Yuan J."/>
            <person name="Li F."/>
            <person name="Xiang J."/>
        </authorList>
    </citation>
    <scope>NUCLEOTIDE SEQUENCE [LARGE SCALE GENOMIC DNA]</scope>
    <source>
        <tissue evidence="18">Muscle</tissue>
    </source>
</reference>
<feature type="domain" description="Cadherin" evidence="17">
    <location>
        <begin position="1006"/>
        <end position="1129"/>
    </location>
</feature>
<feature type="domain" description="Cadherin" evidence="17">
    <location>
        <begin position="450"/>
        <end position="566"/>
    </location>
</feature>
<feature type="compositionally biased region" description="Pro residues" evidence="15">
    <location>
        <begin position="1914"/>
        <end position="1923"/>
    </location>
</feature>
<evidence type="ECO:0000256" key="8">
    <source>
        <dbReference type="ARBA" id="ARBA00022889"/>
    </source>
</evidence>
<evidence type="ECO:0000256" key="2">
    <source>
        <dbReference type="ARBA" id="ARBA00022475"/>
    </source>
</evidence>
<keyword evidence="2" id="KW-1003">Cell membrane</keyword>
<dbReference type="PRINTS" id="PR00205">
    <property type="entry name" value="CADHERIN"/>
</dbReference>
<dbReference type="SUPFAM" id="SSF49313">
    <property type="entry name" value="Cadherin-like"/>
    <property type="match status" value="14"/>
</dbReference>
<dbReference type="FunFam" id="2.60.40.60:FF:000039">
    <property type="entry name" value="FAT atypical cadherin 3"/>
    <property type="match status" value="1"/>
</dbReference>
<feature type="domain" description="Cadherin" evidence="17">
    <location>
        <begin position="790"/>
        <end position="899"/>
    </location>
</feature>
<evidence type="ECO:0000256" key="4">
    <source>
        <dbReference type="ARBA" id="ARBA00022692"/>
    </source>
</evidence>
<dbReference type="Proteomes" id="UP000283509">
    <property type="component" value="Unassembled WGS sequence"/>
</dbReference>
<gene>
    <name evidence="18" type="ORF">C7M84_023347</name>
</gene>
<dbReference type="Pfam" id="PF00028">
    <property type="entry name" value="Cadherin"/>
    <property type="match status" value="9"/>
</dbReference>
<keyword evidence="7 14" id="KW-0106">Calcium</keyword>
<evidence type="ECO:0000259" key="17">
    <source>
        <dbReference type="PROSITE" id="PS50268"/>
    </source>
</evidence>
<dbReference type="InterPro" id="IPR015919">
    <property type="entry name" value="Cadherin-like_sf"/>
</dbReference>
<dbReference type="GO" id="GO:0007156">
    <property type="term" value="P:homophilic cell adhesion via plasma membrane adhesion molecules"/>
    <property type="evidence" value="ECO:0007669"/>
    <property type="project" value="InterPro"/>
</dbReference>
<feature type="domain" description="Cadherin" evidence="17">
    <location>
        <begin position="247"/>
        <end position="341"/>
    </location>
</feature>
<protein>
    <submittedName>
        <fullName evidence="18">Cadherin-23</fullName>
    </submittedName>
</protein>
<dbReference type="GO" id="GO:0001736">
    <property type="term" value="P:establishment of planar polarity"/>
    <property type="evidence" value="ECO:0007669"/>
    <property type="project" value="UniProtKB-ARBA"/>
</dbReference>
<dbReference type="EMBL" id="QCYY01000678">
    <property type="protein sequence ID" value="ROT83477.1"/>
    <property type="molecule type" value="Genomic_DNA"/>
</dbReference>
<dbReference type="PANTHER" id="PTHR24028:SF263">
    <property type="entry name" value="CADHERIN-RELATED FAMILY MEMBER 1"/>
    <property type="match status" value="1"/>
</dbReference>
<feature type="domain" description="Cadherin" evidence="17">
    <location>
        <begin position="1339"/>
        <end position="1448"/>
    </location>
</feature>
<dbReference type="FunFam" id="2.60.40.60:FF:000020">
    <property type="entry name" value="Dachsous cadherin-related 1b"/>
    <property type="match status" value="2"/>
</dbReference>
<dbReference type="Gene3D" id="2.60.40.60">
    <property type="entry name" value="Cadherins"/>
    <property type="match status" value="14"/>
</dbReference>
<feature type="transmembrane region" description="Helical" evidence="16">
    <location>
        <begin position="1871"/>
        <end position="1895"/>
    </location>
</feature>
<dbReference type="PROSITE" id="PS50268">
    <property type="entry name" value="CADHERIN_2"/>
    <property type="match status" value="13"/>
</dbReference>
<comment type="subcellular location">
    <subcellularLocation>
        <location evidence="1">Cell membrane</location>
        <topology evidence="1">Single-pass type I membrane protein</topology>
    </subcellularLocation>
</comment>
<evidence type="ECO:0000256" key="7">
    <source>
        <dbReference type="ARBA" id="ARBA00022837"/>
    </source>
</evidence>
<evidence type="ECO:0000256" key="11">
    <source>
        <dbReference type="ARBA" id="ARBA00023157"/>
    </source>
</evidence>
<dbReference type="SMR" id="A0A423U457"/>
<keyword evidence="8" id="KW-0130">Cell adhesion</keyword>
<comment type="function">
    <text evidence="13">Cadherins are calcium-dependent cell adhesion proteins. They preferentially interact with themselves in a homophilic manner in connecting cells.</text>
</comment>
<dbReference type="CDD" id="cd11304">
    <property type="entry name" value="Cadherin_repeat"/>
    <property type="match status" value="13"/>
</dbReference>
<dbReference type="InterPro" id="IPR050174">
    <property type="entry name" value="Protocadherin/Cadherin-CA"/>
</dbReference>
<feature type="region of interest" description="Disordered" evidence="15">
    <location>
        <begin position="1914"/>
        <end position="1969"/>
    </location>
</feature>
<evidence type="ECO:0000256" key="9">
    <source>
        <dbReference type="ARBA" id="ARBA00022989"/>
    </source>
</evidence>
<keyword evidence="4 16" id="KW-0812">Transmembrane</keyword>
<keyword evidence="3" id="KW-0245">EGF-like domain</keyword>
<evidence type="ECO:0000256" key="3">
    <source>
        <dbReference type="ARBA" id="ARBA00022536"/>
    </source>
</evidence>
<proteinExistence type="predicted"/>
<feature type="domain" description="Cadherin" evidence="17">
    <location>
        <begin position="342"/>
        <end position="449"/>
    </location>
</feature>
<dbReference type="GO" id="GO:0005886">
    <property type="term" value="C:plasma membrane"/>
    <property type="evidence" value="ECO:0007669"/>
    <property type="project" value="UniProtKB-SubCell"/>
</dbReference>
<dbReference type="OrthoDB" id="6491773at2759"/>
<organism evidence="18 19">
    <name type="scientific">Penaeus vannamei</name>
    <name type="common">Whiteleg shrimp</name>
    <name type="synonym">Litopenaeus vannamei</name>
    <dbReference type="NCBI Taxonomy" id="6689"/>
    <lineage>
        <taxon>Eukaryota</taxon>
        <taxon>Metazoa</taxon>
        <taxon>Ecdysozoa</taxon>
        <taxon>Arthropoda</taxon>
        <taxon>Crustacea</taxon>
        <taxon>Multicrustacea</taxon>
        <taxon>Malacostraca</taxon>
        <taxon>Eumalacostraca</taxon>
        <taxon>Eucarida</taxon>
        <taxon>Decapoda</taxon>
        <taxon>Dendrobranchiata</taxon>
        <taxon>Penaeoidea</taxon>
        <taxon>Penaeidae</taxon>
        <taxon>Penaeus</taxon>
    </lineage>
</organism>
<dbReference type="GO" id="GO:0048589">
    <property type="term" value="P:developmental growth"/>
    <property type="evidence" value="ECO:0007669"/>
    <property type="project" value="UniProtKB-ARBA"/>
</dbReference>
<reference evidence="18 19" key="2">
    <citation type="submission" date="2019-01" db="EMBL/GenBank/DDBJ databases">
        <title>The decoding of complex shrimp genome reveals the adaptation for benthos swimmer, frequently molting mechanism and breeding impact on genome.</title>
        <authorList>
            <person name="Sun Y."/>
            <person name="Gao Y."/>
            <person name="Yu Y."/>
        </authorList>
    </citation>
    <scope>NUCLEOTIDE SEQUENCE [LARGE SCALE GENOMIC DNA]</scope>
    <source>
        <tissue evidence="18">Muscle</tissue>
    </source>
</reference>
<evidence type="ECO:0000256" key="5">
    <source>
        <dbReference type="ARBA" id="ARBA00022729"/>
    </source>
</evidence>
<evidence type="ECO:0000313" key="18">
    <source>
        <dbReference type="EMBL" id="ROT83477.1"/>
    </source>
</evidence>
<dbReference type="GO" id="GO:0008104">
    <property type="term" value="P:intracellular protein localization"/>
    <property type="evidence" value="ECO:0007669"/>
    <property type="project" value="UniProtKB-ARBA"/>
</dbReference>